<dbReference type="Pfam" id="PF09694">
    <property type="entry name" value="Gcw_chp"/>
    <property type="match status" value="1"/>
</dbReference>
<evidence type="ECO:0000313" key="3">
    <source>
        <dbReference type="Proteomes" id="UP000642180"/>
    </source>
</evidence>
<name>A0A8J3AUB4_9BURK</name>
<dbReference type="NCBIfam" id="TIGR02001">
    <property type="entry name" value="gcw_chp"/>
    <property type="match status" value="1"/>
</dbReference>
<evidence type="ECO:0000313" key="2">
    <source>
        <dbReference type="EMBL" id="GGI18892.1"/>
    </source>
</evidence>
<feature type="signal peptide" evidence="1">
    <location>
        <begin position="1"/>
        <end position="40"/>
    </location>
</feature>
<organism evidence="2 3">
    <name type="scientific">Oxalicibacterium faecigallinarum</name>
    <dbReference type="NCBI Taxonomy" id="573741"/>
    <lineage>
        <taxon>Bacteria</taxon>
        <taxon>Pseudomonadati</taxon>
        <taxon>Pseudomonadota</taxon>
        <taxon>Betaproteobacteria</taxon>
        <taxon>Burkholderiales</taxon>
        <taxon>Oxalobacteraceae</taxon>
        <taxon>Oxalicibacterium</taxon>
    </lineage>
</organism>
<keyword evidence="1" id="KW-0732">Signal</keyword>
<comment type="caution">
    <text evidence="2">The sequence shown here is derived from an EMBL/GenBank/DDBJ whole genome shotgun (WGS) entry which is preliminary data.</text>
</comment>
<protein>
    <submittedName>
        <fullName evidence="2">Exported protein</fullName>
    </submittedName>
</protein>
<dbReference type="EMBL" id="BMDI01000001">
    <property type="protein sequence ID" value="GGI18892.1"/>
    <property type="molecule type" value="Genomic_DNA"/>
</dbReference>
<sequence>MMTEDNQYLVSIFNFKGNIMKKLILAVAVAGAFAGGVAHAQEAASPHSFTGNFTLASDYRFRGVSQTDKSPAVQGGFDYEHSSGFYVGNWNSNIDFAKSIEMDLYAGYKFAITEDFGMDVGVLYYYYPGTKRDGGTNYNTQELYVAGSYKWLTAKYSQAISKTVFGYDDARGSNYLELGAAIPLAEKVNLNLHVGKTNMKNYSGDDDYLDYSIGVDYDLGFATVALTAYDTDKDNAYSTGTSKKVAGSGAVFSISKSF</sequence>
<accession>A0A8J3AUB4</accession>
<dbReference type="InterPro" id="IPR010239">
    <property type="entry name" value="CHP02001"/>
</dbReference>
<evidence type="ECO:0000256" key="1">
    <source>
        <dbReference type="SAM" id="SignalP"/>
    </source>
</evidence>
<feature type="chain" id="PRO_5035190034" evidence="1">
    <location>
        <begin position="41"/>
        <end position="258"/>
    </location>
</feature>
<dbReference type="AlphaFoldDB" id="A0A8J3AUB4"/>
<proteinExistence type="predicted"/>
<dbReference type="SUPFAM" id="SSF56935">
    <property type="entry name" value="Porins"/>
    <property type="match status" value="1"/>
</dbReference>
<reference evidence="3" key="1">
    <citation type="journal article" date="2019" name="Int. J. Syst. Evol. Microbiol.">
        <title>The Global Catalogue of Microorganisms (GCM) 10K type strain sequencing project: providing services to taxonomists for standard genome sequencing and annotation.</title>
        <authorList>
            <consortium name="The Broad Institute Genomics Platform"/>
            <consortium name="The Broad Institute Genome Sequencing Center for Infectious Disease"/>
            <person name="Wu L."/>
            <person name="Ma J."/>
        </authorList>
    </citation>
    <scope>NUCLEOTIDE SEQUENCE [LARGE SCALE GENOMIC DNA]</scope>
    <source>
        <strain evidence="3">CCM 2767</strain>
    </source>
</reference>
<keyword evidence="3" id="KW-1185">Reference proteome</keyword>
<gene>
    <name evidence="2" type="ORF">GCM10008066_16350</name>
</gene>
<dbReference type="Proteomes" id="UP000642180">
    <property type="component" value="Unassembled WGS sequence"/>
</dbReference>